<dbReference type="GO" id="GO:0030307">
    <property type="term" value="P:positive regulation of cell growth"/>
    <property type="evidence" value="ECO:0007669"/>
    <property type="project" value="TreeGrafter"/>
</dbReference>
<dbReference type="SMART" id="SM00320">
    <property type="entry name" value="WD40"/>
    <property type="match status" value="4"/>
</dbReference>
<dbReference type="HAMAP" id="MF_02075">
    <property type="entry name" value="Asp_tRNA_synth_type2"/>
    <property type="match status" value="1"/>
</dbReference>
<keyword evidence="7" id="KW-0067">ATP-binding</keyword>
<evidence type="ECO:0000313" key="12">
    <source>
        <dbReference type="Proteomes" id="UP000249619"/>
    </source>
</evidence>
<dbReference type="SMART" id="SM01302">
    <property type="entry name" value="Raptor_N"/>
    <property type="match status" value="1"/>
</dbReference>
<name>A0A364MY79_STELY</name>
<dbReference type="InterPro" id="IPR004083">
    <property type="entry name" value="Raptor"/>
</dbReference>
<dbReference type="InterPro" id="IPR036322">
    <property type="entry name" value="WD40_repeat_dom_sf"/>
</dbReference>
<dbReference type="GO" id="GO:0005737">
    <property type="term" value="C:cytoplasm"/>
    <property type="evidence" value="ECO:0007669"/>
    <property type="project" value="InterPro"/>
</dbReference>
<keyword evidence="6" id="KW-0547">Nucleotide-binding</keyword>
<dbReference type="InterPro" id="IPR012340">
    <property type="entry name" value="NA-bd_OB-fold"/>
</dbReference>
<feature type="compositionally biased region" description="Polar residues" evidence="9">
    <location>
        <begin position="1034"/>
        <end position="1043"/>
    </location>
</feature>
<dbReference type="GO" id="GO:0006422">
    <property type="term" value="P:aspartyl-tRNA aminoacylation"/>
    <property type="evidence" value="ECO:0007669"/>
    <property type="project" value="InterPro"/>
</dbReference>
<evidence type="ECO:0000256" key="4">
    <source>
        <dbReference type="ARBA" id="ARBA00022598"/>
    </source>
</evidence>
<gene>
    <name evidence="11" type="ORF">DDE83_006670</name>
</gene>
<dbReference type="Pfam" id="PF00152">
    <property type="entry name" value="tRNA-synt_2"/>
    <property type="match status" value="1"/>
</dbReference>
<dbReference type="InterPro" id="IPR029347">
    <property type="entry name" value="Raptor_N"/>
</dbReference>
<dbReference type="SUPFAM" id="SSF50249">
    <property type="entry name" value="Nucleic acid-binding proteins"/>
    <property type="match status" value="1"/>
</dbReference>
<keyword evidence="5" id="KW-0677">Repeat</keyword>
<proteinExistence type="inferred from homology"/>
<dbReference type="SUPFAM" id="SSF55681">
    <property type="entry name" value="Class II aaRS and biotin synthetases"/>
    <property type="match status" value="1"/>
</dbReference>
<dbReference type="EC" id="6.1.1.12" evidence="11"/>
<dbReference type="STRING" id="183478.A0A364MY79"/>
<keyword evidence="8" id="KW-0030">Aminoacyl-tRNA synthetase</keyword>
<dbReference type="InterPro" id="IPR004523">
    <property type="entry name" value="Asp-tRNA_synthase_2"/>
</dbReference>
<dbReference type="GO" id="GO:0010506">
    <property type="term" value="P:regulation of autophagy"/>
    <property type="evidence" value="ECO:0007669"/>
    <property type="project" value="TreeGrafter"/>
</dbReference>
<feature type="compositionally biased region" description="Low complexity" evidence="9">
    <location>
        <begin position="91"/>
        <end position="107"/>
    </location>
</feature>
<keyword evidence="12" id="KW-1185">Reference proteome</keyword>
<dbReference type="EMBL" id="QGDH01000106">
    <property type="protein sequence ID" value="RAR07009.1"/>
    <property type="molecule type" value="Genomic_DNA"/>
</dbReference>
<dbReference type="InterPro" id="IPR016024">
    <property type="entry name" value="ARM-type_fold"/>
</dbReference>
<sequence>MGLCGCAGYNYRDLPSPFPTRHRQRHAYTAPVACQSTLRPPRRASSARAEEASRYGLRHHRHCSPKLMMRTASQLPLVTGHTHPNPLASHAPATPTATATATATAAAMNGTAQPSQLPHARPAAGSSRPNTAVAANASPASEIDDPMPPARPTSTGPQSARPGFARAKSDFGPRHAVLPSEAAEEGSVDGHFKIRHGWDDQLNSEEYSNLLTSNFFMYYTDKKHETGGHPKHQDSAFPVQEWRMRDRLKTVSAVLALCLNIGVDPPDVIKTNPCAKEECWIDPTVTSQTPGHTPMNQIGKALQTQYEQLSMRTRYKLLLDPTTEETRKYASTLRRNARNERVLFHYNGHGVPKPTSSGEIWVFNRNYTQYIPLSLYDLQSWIGAPSLFVYDCSDAGLIISNFNRFAEKHQAEFEEARRRDPSVEHVDFSDCIHLAACREKESLPTNPELPADIFTSCLTDPITMAVRFFILQNPLPTKVSLKDAHNIPGKVSERRTPIGELNWIFTAITDTIAWNSLSKPLFKKLFRQDLMVAALFRNYLLAQRIMRAYHCNPVSHPEIPQTHDHPLWRSWDLAVELILAQLPALQAEARGEREYHYKHSDFFSEQLTAFEVYLTQGAVEQKIPEQLPIVLQVLLSQVHRLRALILLSSFLDHGPWAVNLALSIGIFPYVLKLLQSQANELKPVMVFIWARILAVDQSCQADLLKDNGYQYFINIFNPNSGIPIQNASEHRAMCAFIVSMFCKDYNQGQRASLSTELVESCLDHLKDMQNPLLRQWSCLCLSKLWVNYEEAKWVGIRCMAHERLCELVVDPVAEVRAAMLHALASFLGIRDVTPQVANIEESIASMILVMTMDGNSMVRKELLIFFSTFVARYKSRFVVAAFEQFSEESADSNAKPLDEKSGEAYMNNRTGTTDSISESASCSANTIYSAIWKELLVMSVDPHPEIAKDAGIVVDYILMALIESSLAKFVQPQLDETLQHVPAPRPMRRAVEESSVPQKASNPPTPTKDSTYLSLFGGIRKSTSVGASLKSLWTGQDTASPRQGLSGRSGAEGAQVPAISRPQTPERYHAEEQPTSRGFRNRNLTEKPEIPLKSVFFEWSVEYFREPQMKPTEADEPGSTDYNGRLWRRNRNDKIIAETQPLKDIAVSNRWDVPRGYFDNLSQPAKMCFHQFEDHLIVTDTRDTVNIFDYSKSVNRINSFSNGNPPESRITDVRFINEDDQALLMTGSSDGVIKIFRNYDRKGETELVTGFRALTDLVSSNKNAGLVFDWQQGRGLILVAGDVKVIRVWNAGTEVCTNDLPARSGSCITSLTSDQVEGDVFVAGFGDGAIRVYDQRQKPATAMVKVWKEHKQWITNVHLQRGGQRELLSKLRKDANLVSGTQRHRVKIFNINNGQPVSHLEPYSGFLRDRSSPISVTAFHPHRLMIAAAAAHDTHVNIFSCHEPKNSAVKTVKLWDGNATASSRSLEREREPRAQIIHHKHTMSDAAPAGGEPPSKNALKKLQKEKEKAEKKAAAQARELAERTKKAADDAADVSADSYGELPLIGSKDYKPTGTPRTDLTEIASNEDKEITFRCWVENARVQSAKLAFLNLRQNLSTVQAVVAASDKLSKQMVKFCGNVSTESTLVVTGLVKRVKEPIKSATITDFEIHIQKLFVEASAEIPLPLQVSDAERPMPIETAAEEGEKEGEGDERPLVSLNTRLNNRTLDLRAKINQSIFVIKSGVCALFQEFLSKKGFVLVHTPKILGAASEGGANVFELKYFGRPAYLAQSPQFYKQMLIASRFQKVMEIGPVFRAENSNTARHLTEFTGLDLEMEFQENYHEVMGVLEDLMLFIFNELNARYSKETELVRGVYHVEPFKLPESGKVPRIPFQEGIKMLRRLVLEKYNTDFYTLDQFPLAIRPAYTMPSPADPALSNSYDMFMRGQEICSGAQRIHSSALLADQMRKHDPPIDPAGAGTKDYVDCFKYGCPPHAGGGFGLERIVQFWLGLPNIRMCSLFPRDPQRVVP</sequence>
<dbReference type="InterPro" id="IPR004364">
    <property type="entry name" value="Aa-tRNA-synt_II"/>
</dbReference>
<evidence type="ECO:0000256" key="7">
    <source>
        <dbReference type="ARBA" id="ARBA00022840"/>
    </source>
</evidence>
<evidence type="ECO:0000256" key="8">
    <source>
        <dbReference type="ARBA" id="ARBA00023146"/>
    </source>
</evidence>
<dbReference type="InterPro" id="IPR011989">
    <property type="entry name" value="ARM-like"/>
</dbReference>
<evidence type="ECO:0000256" key="1">
    <source>
        <dbReference type="ARBA" id="ARBA00009257"/>
    </source>
</evidence>
<organism evidence="11 12">
    <name type="scientific">Stemphylium lycopersici</name>
    <name type="common">Tomato gray leaf spot disease fungus</name>
    <name type="synonym">Thyrospora lycopersici</name>
    <dbReference type="NCBI Taxonomy" id="183478"/>
    <lineage>
        <taxon>Eukaryota</taxon>
        <taxon>Fungi</taxon>
        <taxon>Dikarya</taxon>
        <taxon>Ascomycota</taxon>
        <taxon>Pezizomycotina</taxon>
        <taxon>Dothideomycetes</taxon>
        <taxon>Pleosporomycetidae</taxon>
        <taxon>Pleosporales</taxon>
        <taxon>Pleosporineae</taxon>
        <taxon>Pleosporaceae</taxon>
        <taxon>Stemphylium</taxon>
    </lineage>
</organism>
<evidence type="ECO:0000256" key="6">
    <source>
        <dbReference type="ARBA" id="ARBA00022741"/>
    </source>
</evidence>
<evidence type="ECO:0000313" key="11">
    <source>
        <dbReference type="EMBL" id="RAR07009.1"/>
    </source>
</evidence>
<feature type="region of interest" description="Disordered" evidence="9">
    <location>
        <begin position="77"/>
        <end position="172"/>
    </location>
</feature>
<dbReference type="PANTHER" id="PTHR12848">
    <property type="entry name" value="REGULATORY-ASSOCIATED PROTEIN OF MTOR"/>
    <property type="match status" value="1"/>
</dbReference>
<evidence type="ECO:0000256" key="9">
    <source>
        <dbReference type="SAM" id="MobiDB-lite"/>
    </source>
</evidence>
<keyword evidence="2" id="KW-0963">Cytoplasm</keyword>
<feature type="region of interest" description="Disordered" evidence="9">
    <location>
        <begin position="37"/>
        <end position="64"/>
    </location>
</feature>
<feature type="region of interest" description="Disordered" evidence="9">
    <location>
        <begin position="983"/>
        <end position="1011"/>
    </location>
</feature>
<protein>
    <submittedName>
        <fullName evidence="11">Wd repeat-containing protein mip1</fullName>
        <ecNumber evidence="11">6.1.1.12</ecNumber>
    </submittedName>
</protein>
<dbReference type="CDD" id="cd04320">
    <property type="entry name" value="AspRS_cyto_N"/>
    <property type="match status" value="1"/>
</dbReference>
<reference evidence="12" key="1">
    <citation type="submission" date="2018-05" db="EMBL/GenBank/DDBJ databases">
        <title>Draft genome sequence of Stemphylium lycopersici strain CIDEFI 213.</title>
        <authorList>
            <person name="Medina R."/>
            <person name="Franco M.E.E."/>
            <person name="Lucentini C.G."/>
            <person name="Saparrat M.C.N."/>
            <person name="Balatti P.A."/>
        </authorList>
    </citation>
    <scope>NUCLEOTIDE SEQUENCE [LARGE SCALE GENOMIC DNA]</scope>
    <source>
        <strain evidence="12">CIDEFI 213</strain>
    </source>
</reference>
<dbReference type="CDD" id="cd00776">
    <property type="entry name" value="AsxRS_core"/>
    <property type="match status" value="1"/>
</dbReference>
<feature type="compositionally biased region" description="Polar residues" evidence="9">
    <location>
        <begin position="995"/>
        <end position="1011"/>
    </location>
</feature>
<keyword evidence="4 11" id="KW-0436">Ligase</keyword>
<dbReference type="Gene3D" id="2.130.10.10">
    <property type="entry name" value="YVTN repeat-like/Quinoprotein amine dehydrogenase"/>
    <property type="match status" value="2"/>
</dbReference>
<dbReference type="GO" id="GO:0030674">
    <property type="term" value="F:protein-macromolecule adaptor activity"/>
    <property type="evidence" value="ECO:0007669"/>
    <property type="project" value="TreeGrafter"/>
</dbReference>
<dbReference type="SUPFAM" id="SSF48371">
    <property type="entry name" value="ARM repeat"/>
    <property type="match status" value="1"/>
</dbReference>
<dbReference type="PROSITE" id="PS50862">
    <property type="entry name" value="AA_TRNA_LIGASE_II"/>
    <property type="match status" value="1"/>
</dbReference>
<dbReference type="GO" id="GO:0005524">
    <property type="term" value="F:ATP binding"/>
    <property type="evidence" value="ECO:0007669"/>
    <property type="project" value="InterPro"/>
</dbReference>
<dbReference type="GO" id="GO:0071230">
    <property type="term" value="P:cellular response to amino acid stimulus"/>
    <property type="evidence" value="ECO:0007669"/>
    <property type="project" value="TreeGrafter"/>
</dbReference>
<dbReference type="Pfam" id="PF14538">
    <property type="entry name" value="Raptor_N"/>
    <property type="match status" value="1"/>
</dbReference>
<feature type="domain" description="Aminoacyl-transfer RNA synthetases class-II family profile" evidence="10">
    <location>
        <begin position="1718"/>
        <end position="2008"/>
    </location>
</feature>
<dbReference type="GO" id="GO:0031931">
    <property type="term" value="C:TORC1 complex"/>
    <property type="evidence" value="ECO:0007669"/>
    <property type="project" value="InterPro"/>
</dbReference>
<dbReference type="GO" id="GO:0009267">
    <property type="term" value="P:cellular response to starvation"/>
    <property type="evidence" value="ECO:0007669"/>
    <property type="project" value="TreeGrafter"/>
</dbReference>
<feature type="region of interest" description="Disordered" evidence="9">
    <location>
        <begin position="1478"/>
        <end position="1533"/>
    </location>
</feature>
<dbReference type="NCBIfam" id="TIGR00458">
    <property type="entry name" value="aspS_nondisc"/>
    <property type="match status" value="1"/>
</dbReference>
<dbReference type="GO" id="GO:0004815">
    <property type="term" value="F:aspartate-tRNA ligase activity"/>
    <property type="evidence" value="ECO:0007669"/>
    <property type="project" value="UniProtKB-EC"/>
</dbReference>
<feature type="compositionally biased region" description="Basic and acidic residues" evidence="9">
    <location>
        <begin position="1502"/>
        <end position="1529"/>
    </location>
</feature>
<dbReference type="Gene3D" id="2.40.50.140">
    <property type="entry name" value="Nucleic acid-binding proteins"/>
    <property type="match status" value="1"/>
</dbReference>
<dbReference type="Gene3D" id="1.25.10.10">
    <property type="entry name" value="Leucine-rich Repeat Variant"/>
    <property type="match status" value="1"/>
</dbReference>
<evidence type="ECO:0000256" key="5">
    <source>
        <dbReference type="ARBA" id="ARBA00022737"/>
    </source>
</evidence>
<dbReference type="SUPFAM" id="SSF50978">
    <property type="entry name" value="WD40 repeat-like"/>
    <property type="match status" value="1"/>
</dbReference>
<evidence type="ECO:0000256" key="2">
    <source>
        <dbReference type="ARBA" id="ARBA00022490"/>
    </source>
</evidence>
<evidence type="ECO:0000259" key="10">
    <source>
        <dbReference type="PROSITE" id="PS50862"/>
    </source>
</evidence>
<dbReference type="Proteomes" id="UP000249619">
    <property type="component" value="Unassembled WGS sequence"/>
</dbReference>
<feature type="region of interest" description="Disordered" evidence="9">
    <location>
        <begin position="1034"/>
        <end position="1081"/>
    </location>
</feature>
<dbReference type="GO" id="GO:0031929">
    <property type="term" value="P:TOR signaling"/>
    <property type="evidence" value="ECO:0007669"/>
    <property type="project" value="InterPro"/>
</dbReference>
<dbReference type="InterPro" id="IPR001680">
    <property type="entry name" value="WD40_rpt"/>
</dbReference>
<accession>A0A364MY79</accession>
<comment type="similarity">
    <text evidence="1">Belongs to the WD repeat RAPTOR family.</text>
</comment>
<evidence type="ECO:0000256" key="3">
    <source>
        <dbReference type="ARBA" id="ARBA00022574"/>
    </source>
</evidence>
<dbReference type="PRINTS" id="PR01547">
    <property type="entry name" value="YEAST176DUF"/>
</dbReference>
<feature type="compositionally biased region" description="Basic and acidic residues" evidence="9">
    <location>
        <begin position="1064"/>
        <end position="1074"/>
    </location>
</feature>
<dbReference type="InterPro" id="IPR006195">
    <property type="entry name" value="aa-tRNA-synth_II"/>
</dbReference>
<comment type="caution">
    <text evidence="11">The sequence shown here is derived from an EMBL/GenBank/DDBJ whole genome shotgun (WGS) entry which is preliminary data.</text>
</comment>
<keyword evidence="3" id="KW-0853">WD repeat</keyword>
<dbReference type="Gene3D" id="3.30.930.10">
    <property type="entry name" value="Bira Bifunctional Protein, Domain 2"/>
    <property type="match status" value="1"/>
</dbReference>
<dbReference type="PANTHER" id="PTHR12848:SF16">
    <property type="entry name" value="REGULATORY-ASSOCIATED PROTEIN OF MTOR"/>
    <property type="match status" value="1"/>
</dbReference>
<dbReference type="InterPro" id="IPR045864">
    <property type="entry name" value="aa-tRNA-synth_II/BPL/LPL"/>
</dbReference>
<dbReference type="InterPro" id="IPR015943">
    <property type="entry name" value="WD40/YVTN_repeat-like_dom_sf"/>
</dbReference>